<dbReference type="GO" id="GO:0009089">
    <property type="term" value="P:lysine biosynthetic process via diaminopimelate"/>
    <property type="evidence" value="ECO:0007669"/>
    <property type="project" value="UniProtKB-UniRule"/>
</dbReference>
<dbReference type="SUPFAM" id="SSF50621">
    <property type="entry name" value="Alanine racemase C-terminal domain-like"/>
    <property type="match status" value="1"/>
</dbReference>
<proteinExistence type="inferred from homology"/>
<dbReference type="HAMAP" id="MF_02120">
    <property type="entry name" value="LysA"/>
    <property type="match status" value="1"/>
</dbReference>
<dbReference type="InterPro" id="IPR009006">
    <property type="entry name" value="Ala_racemase/Decarboxylase_C"/>
</dbReference>
<evidence type="ECO:0000256" key="8">
    <source>
        <dbReference type="RuleBase" id="RU003738"/>
    </source>
</evidence>
<feature type="modified residue" description="N6-(pyridoxal phosphate)lysine" evidence="5 7">
    <location>
        <position position="81"/>
    </location>
</feature>
<evidence type="ECO:0000256" key="5">
    <source>
        <dbReference type="HAMAP-Rule" id="MF_02120"/>
    </source>
</evidence>
<feature type="binding site" evidence="5">
    <location>
        <position position="365"/>
    </location>
    <ligand>
        <name>substrate</name>
    </ligand>
</feature>
<evidence type="ECO:0000256" key="2">
    <source>
        <dbReference type="ARBA" id="ARBA00022793"/>
    </source>
</evidence>
<dbReference type="PANTHER" id="PTHR43727">
    <property type="entry name" value="DIAMINOPIMELATE DECARBOXYLASE"/>
    <property type="match status" value="1"/>
</dbReference>
<dbReference type="Gene3D" id="2.40.37.10">
    <property type="entry name" value="Lyase, Ornithine Decarboxylase, Chain A, domain 1"/>
    <property type="match status" value="1"/>
</dbReference>
<evidence type="ECO:0000256" key="7">
    <source>
        <dbReference type="PIRSR" id="PIRSR600183-50"/>
    </source>
</evidence>
<feature type="binding site" evidence="5">
    <location>
        <position position="297"/>
    </location>
    <ligand>
        <name>substrate</name>
    </ligand>
</feature>
<comment type="catalytic activity">
    <reaction evidence="5 8">
        <text>meso-2,6-diaminopimelate + H(+) = L-lysine + CO2</text>
        <dbReference type="Rhea" id="RHEA:15101"/>
        <dbReference type="ChEBI" id="CHEBI:15378"/>
        <dbReference type="ChEBI" id="CHEBI:16526"/>
        <dbReference type="ChEBI" id="CHEBI:32551"/>
        <dbReference type="ChEBI" id="CHEBI:57791"/>
        <dbReference type="EC" id="4.1.1.20"/>
    </reaction>
</comment>
<dbReference type="EC" id="4.1.1.20" evidence="5 6"/>
<feature type="domain" description="Orn/DAP/Arg decarboxylase 2 N-terminal" evidence="9">
    <location>
        <begin position="54"/>
        <end position="300"/>
    </location>
</feature>
<dbReference type="EMBL" id="JACHFJ010000001">
    <property type="protein sequence ID" value="MBB5372077.1"/>
    <property type="molecule type" value="Genomic_DNA"/>
</dbReference>
<comment type="caution">
    <text evidence="10">The sequence shown here is derived from an EMBL/GenBank/DDBJ whole genome shotgun (WGS) entry which is preliminary data.</text>
</comment>
<dbReference type="NCBIfam" id="TIGR01048">
    <property type="entry name" value="lysA"/>
    <property type="match status" value="1"/>
</dbReference>
<evidence type="ECO:0000313" key="10">
    <source>
        <dbReference type="EMBL" id="MBB5372077.1"/>
    </source>
</evidence>
<dbReference type="PRINTS" id="PR01179">
    <property type="entry name" value="ODADCRBXLASE"/>
</dbReference>
<keyword evidence="11" id="KW-1185">Reference proteome</keyword>
<dbReference type="InterPro" id="IPR022644">
    <property type="entry name" value="De-COase2_N"/>
</dbReference>
<dbReference type="RefSeq" id="WP_183265072.1">
    <property type="nucleotide sequence ID" value="NZ_JACHFJ010000001.1"/>
</dbReference>
<dbReference type="Gene3D" id="3.20.20.10">
    <property type="entry name" value="Alanine racemase"/>
    <property type="match status" value="1"/>
</dbReference>
<dbReference type="GO" id="GO:0030170">
    <property type="term" value="F:pyridoxal phosphate binding"/>
    <property type="evidence" value="ECO:0007669"/>
    <property type="project" value="UniProtKB-UniRule"/>
</dbReference>
<dbReference type="AlphaFoldDB" id="A0A840VB65"/>
<dbReference type="SUPFAM" id="SSF51419">
    <property type="entry name" value="PLP-binding barrel"/>
    <property type="match status" value="1"/>
</dbReference>
<organism evidence="10 11">
    <name type="scientific">Acidocella aromatica</name>
    <dbReference type="NCBI Taxonomy" id="1303579"/>
    <lineage>
        <taxon>Bacteria</taxon>
        <taxon>Pseudomonadati</taxon>
        <taxon>Pseudomonadota</taxon>
        <taxon>Alphaproteobacteria</taxon>
        <taxon>Acetobacterales</taxon>
        <taxon>Acidocellaceae</taxon>
        <taxon>Acidocella</taxon>
    </lineage>
</organism>
<name>A0A840VB65_9PROT</name>
<feature type="binding site" evidence="5">
    <location>
        <position position="332"/>
    </location>
    <ligand>
        <name>substrate</name>
    </ligand>
</feature>
<dbReference type="InterPro" id="IPR002986">
    <property type="entry name" value="DAP_deCOOHase_LysA"/>
</dbReference>
<reference evidence="10 11" key="1">
    <citation type="submission" date="2020-08" db="EMBL/GenBank/DDBJ databases">
        <title>Genomic Encyclopedia of Type Strains, Phase IV (KMG-IV): sequencing the most valuable type-strain genomes for metagenomic binning, comparative biology and taxonomic classification.</title>
        <authorList>
            <person name="Goeker M."/>
        </authorList>
    </citation>
    <scope>NUCLEOTIDE SEQUENCE [LARGE SCALE GENOMIC DNA]</scope>
    <source>
        <strain evidence="10 11">DSM 27026</strain>
    </source>
</reference>
<dbReference type="Proteomes" id="UP000553706">
    <property type="component" value="Unassembled WGS sequence"/>
</dbReference>
<comment type="function">
    <text evidence="5">Specifically catalyzes the decarboxylation of meso-diaminopimelate (meso-DAP) to L-lysine.</text>
</comment>
<comment type="subunit">
    <text evidence="5">Homodimer.</text>
</comment>
<keyword evidence="2 5" id="KW-0210">Decarboxylase</keyword>
<feature type="binding site" evidence="5">
    <location>
        <position position="393"/>
    </location>
    <ligand>
        <name>substrate</name>
    </ligand>
</feature>
<protein>
    <recommendedName>
        <fullName evidence="5 6">Diaminopimelate decarboxylase</fullName>
        <shortName evidence="5">DAP decarboxylase</shortName>
        <shortName evidence="5">DAPDC</shortName>
        <ecNumber evidence="5 6">4.1.1.20</ecNumber>
    </recommendedName>
</protein>
<dbReference type="GO" id="GO:0008836">
    <property type="term" value="F:diaminopimelate decarboxylase activity"/>
    <property type="evidence" value="ECO:0007669"/>
    <property type="project" value="UniProtKB-UniRule"/>
</dbReference>
<evidence type="ECO:0000256" key="4">
    <source>
        <dbReference type="ARBA" id="ARBA00023239"/>
    </source>
</evidence>
<dbReference type="Pfam" id="PF02784">
    <property type="entry name" value="Orn_Arg_deC_N"/>
    <property type="match status" value="1"/>
</dbReference>
<feature type="binding site" evidence="5">
    <location>
        <position position="393"/>
    </location>
    <ligand>
        <name>pyridoxal 5'-phosphate</name>
        <dbReference type="ChEBI" id="CHEBI:597326"/>
    </ligand>
</feature>
<evidence type="ECO:0000256" key="1">
    <source>
        <dbReference type="ARBA" id="ARBA00001933"/>
    </source>
</evidence>
<comment type="cofactor">
    <cofactor evidence="1 5 7 8">
        <name>pyridoxal 5'-phosphate</name>
        <dbReference type="ChEBI" id="CHEBI:597326"/>
    </cofactor>
</comment>
<feature type="binding site" evidence="5">
    <location>
        <begin position="294"/>
        <end position="297"/>
    </location>
    <ligand>
        <name>pyridoxal 5'-phosphate</name>
        <dbReference type="ChEBI" id="CHEBI:597326"/>
    </ligand>
</feature>
<evidence type="ECO:0000256" key="6">
    <source>
        <dbReference type="NCBIfam" id="TIGR01048"/>
    </source>
</evidence>
<keyword evidence="4 5" id="KW-0456">Lyase</keyword>
<evidence type="ECO:0000256" key="3">
    <source>
        <dbReference type="ARBA" id="ARBA00022898"/>
    </source>
</evidence>
<dbReference type="InterPro" id="IPR000183">
    <property type="entry name" value="Orn/DAP/Arg_de-COase"/>
</dbReference>
<dbReference type="PANTHER" id="PTHR43727:SF2">
    <property type="entry name" value="GROUP IV DECARBOXYLASE"/>
    <property type="match status" value="1"/>
</dbReference>
<dbReference type="UniPathway" id="UPA00034">
    <property type="reaction ID" value="UER00027"/>
</dbReference>
<feature type="binding site" evidence="5">
    <location>
        <position position="336"/>
    </location>
    <ligand>
        <name>substrate</name>
    </ligand>
</feature>
<feature type="binding site" evidence="5">
    <location>
        <position position="260"/>
    </location>
    <ligand>
        <name>pyridoxal 5'-phosphate</name>
        <dbReference type="ChEBI" id="CHEBI:597326"/>
    </ligand>
</feature>
<keyword evidence="5 8" id="KW-0457">Lysine biosynthesis</keyword>
<dbReference type="PRINTS" id="PR01181">
    <property type="entry name" value="DAPDCRBXLASE"/>
</dbReference>
<feature type="active site" description="Proton donor" evidence="7">
    <location>
        <position position="364"/>
    </location>
</feature>
<comment type="pathway">
    <text evidence="5 8">Amino-acid biosynthesis; L-lysine biosynthesis via DAP pathway; L-lysine from DL-2,6-diaminopimelate: step 1/1.</text>
</comment>
<dbReference type="FunFam" id="3.20.20.10:FF:000003">
    <property type="entry name" value="Diaminopimelate decarboxylase"/>
    <property type="match status" value="1"/>
</dbReference>
<accession>A0A840VB65</accession>
<comment type="similarity">
    <text evidence="5">Belongs to the Orn/Lys/Arg decarboxylase class-II family. LysA subfamily.</text>
</comment>
<sequence>MADVYTGAEPDLAALLAARPAFSMNVREGLSFESVPLNAIADQFGTPVWVYGAGSIRARFAALKAAFAGENLPVHIHYAVKANDHLAILSQFQRLGAGADVVSIGEFLRARQAGVAAADIVYSGVGKSAEELETALGQGIGQINVESAEELEMLSGIATRLGVTAPVVLRMNPDVDAGTHAKITTGLAENKFGIAAADIPALYAHAASLPGIRALGLALHIGSQILSTEPYAKAYAKAADMVRALRDQRLSVEVLDLGGGIGIGYHDEPGMNLAAFAATIRRTVGDLGVRLMVEPGRYLVGPAGLLLASVILQKRTQKRFVVLDAAMNELMRPALYEAWHGILPVDPALFHTAQTQADVVGPICESADCFAQDRALPDLPPGTRVALLDTGAYGAVMSSAYNARPRAASVLVDGGKAVLITPRQPPQDLWADEIVPA</sequence>
<dbReference type="CDD" id="cd06828">
    <property type="entry name" value="PLPDE_III_DapDC"/>
    <property type="match status" value="1"/>
</dbReference>
<dbReference type="InterPro" id="IPR029066">
    <property type="entry name" value="PLP-binding_barrel"/>
</dbReference>
<evidence type="ECO:0000259" key="9">
    <source>
        <dbReference type="Pfam" id="PF02784"/>
    </source>
</evidence>
<keyword evidence="5" id="KW-0028">Amino-acid biosynthesis</keyword>
<keyword evidence="3 5" id="KW-0663">Pyridoxal phosphate</keyword>
<gene>
    <name evidence="5" type="primary">lysA</name>
    <name evidence="10" type="ORF">HNP71_000301</name>
</gene>
<evidence type="ECO:0000313" key="11">
    <source>
        <dbReference type="Proteomes" id="UP000553706"/>
    </source>
</evidence>